<dbReference type="PANTHER" id="PTHR43004:SF19">
    <property type="entry name" value="BINDING MONOOXYGENASE, PUTATIVE (JCVI)-RELATED"/>
    <property type="match status" value="1"/>
</dbReference>
<dbReference type="InterPro" id="IPR036249">
    <property type="entry name" value="Thioredoxin-like_sf"/>
</dbReference>
<comment type="caution">
    <text evidence="9">The sequence shown here is derived from an EMBL/GenBank/DDBJ whole genome shotgun (WGS) entry which is preliminary data.</text>
</comment>
<feature type="compositionally biased region" description="Basic and acidic residues" evidence="7">
    <location>
        <begin position="80"/>
        <end position="93"/>
    </location>
</feature>
<dbReference type="SUPFAM" id="SSF52833">
    <property type="entry name" value="Thioredoxin-like"/>
    <property type="match status" value="1"/>
</dbReference>
<evidence type="ECO:0000259" key="8">
    <source>
        <dbReference type="Pfam" id="PF01494"/>
    </source>
</evidence>
<name>A0A7Y8FH73_9PSED</name>
<organism evidence="9 10">
    <name type="scientific">Pseudomonas yamanorum</name>
    <dbReference type="NCBI Taxonomy" id="515393"/>
    <lineage>
        <taxon>Bacteria</taxon>
        <taxon>Pseudomonadati</taxon>
        <taxon>Pseudomonadota</taxon>
        <taxon>Gammaproteobacteria</taxon>
        <taxon>Pseudomonadales</taxon>
        <taxon>Pseudomonadaceae</taxon>
        <taxon>Pseudomonas</taxon>
    </lineage>
</organism>
<dbReference type="PRINTS" id="PR00420">
    <property type="entry name" value="RNGMNOXGNASE"/>
</dbReference>
<dbReference type="EMBL" id="JACARF010000045">
    <property type="protein sequence ID" value="NWE78878.1"/>
    <property type="molecule type" value="Genomic_DNA"/>
</dbReference>
<dbReference type="RefSeq" id="WP_177115721.1">
    <property type="nucleotide sequence ID" value="NZ_JACARF010000045.1"/>
</dbReference>
<dbReference type="Gene3D" id="3.50.50.60">
    <property type="entry name" value="FAD/NAD(P)-binding domain"/>
    <property type="match status" value="1"/>
</dbReference>
<gene>
    <name evidence="9" type="ORF">HX828_25315</name>
</gene>
<feature type="region of interest" description="Disordered" evidence="7">
    <location>
        <begin position="80"/>
        <end position="100"/>
    </location>
</feature>
<dbReference type="GO" id="GO:0016709">
    <property type="term" value="F:oxidoreductase activity, acting on paired donors, with incorporation or reduction of molecular oxygen, NAD(P)H as one donor, and incorporation of one atom of oxygen"/>
    <property type="evidence" value="ECO:0007669"/>
    <property type="project" value="UniProtKB-ARBA"/>
</dbReference>
<evidence type="ECO:0000256" key="4">
    <source>
        <dbReference type="ARBA" id="ARBA00022630"/>
    </source>
</evidence>
<keyword evidence="4" id="KW-0285">Flavoprotein</keyword>
<dbReference type="InterPro" id="IPR036188">
    <property type="entry name" value="FAD/NAD-bd_sf"/>
</dbReference>
<evidence type="ECO:0000256" key="2">
    <source>
        <dbReference type="ARBA" id="ARBA00007801"/>
    </source>
</evidence>
<dbReference type="AlphaFoldDB" id="A0A7Y8FH73"/>
<dbReference type="Pfam" id="PF21274">
    <property type="entry name" value="Rng_hyd_C"/>
    <property type="match status" value="1"/>
</dbReference>
<evidence type="ECO:0000256" key="1">
    <source>
        <dbReference type="ARBA" id="ARBA00001974"/>
    </source>
</evidence>
<dbReference type="InterPro" id="IPR002938">
    <property type="entry name" value="FAD-bd"/>
</dbReference>
<dbReference type="InterPro" id="IPR050641">
    <property type="entry name" value="RIFMO-like"/>
</dbReference>
<dbReference type="PANTHER" id="PTHR43004">
    <property type="entry name" value="TRK SYSTEM POTASSIUM UPTAKE PROTEIN"/>
    <property type="match status" value="1"/>
</dbReference>
<protein>
    <recommendedName>
        <fullName evidence="3">Alkyl hydroperoxide reductase subunit F</fullName>
    </recommendedName>
</protein>
<comment type="cofactor">
    <cofactor evidence="1">
        <name>FAD</name>
        <dbReference type="ChEBI" id="CHEBI:57692"/>
    </cofactor>
</comment>
<evidence type="ECO:0000313" key="9">
    <source>
        <dbReference type="EMBL" id="NWE78878.1"/>
    </source>
</evidence>
<dbReference type="SUPFAM" id="SSF51905">
    <property type="entry name" value="FAD/NAD(P)-binding domain"/>
    <property type="match status" value="1"/>
</dbReference>
<dbReference type="Gene3D" id="3.30.70.2450">
    <property type="match status" value="1"/>
</dbReference>
<dbReference type="Gene3D" id="3.40.30.120">
    <property type="match status" value="1"/>
</dbReference>
<proteinExistence type="inferred from homology"/>
<accession>A0A7Y8FH73</accession>
<reference evidence="9 10" key="1">
    <citation type="submission" date="2020-04" db="EMBL/GenBank/DDBJ databases">
        <title>Molecular characterization of pseudomonads from Agaricus bisporus reveal novel blotch 2 pathogens in Western Europe.</title>
        <authorList>
            <person name="Taparia T."/>
            <person name="Krijger M."/>
            <person name="Haynes E."/>
            <person name="Elpinstone J.G."/>
            <person name="Noble R."/>
            <person name="Van Der Wolf J."/>
        </authorList>
    </citation>
    <scope>NUCLEOTIDE SEQUENCE [LARGE SCALE GENOMIC DNA]</scope>
    <source>
        <strain evidence="9 10">IPO3781</strain>
    </source>
</reference>
<dbReference type="GO" id="GO:0071949">
    <property type="term" value="F:FAD binding"/>
    <property type="evidence" value="ECO:0007669"/>
    <property type="project" value="InterPro"/>
</dbReference>
<evidence type="ECO:0000256" key="5">
    <source>
        <dbReference type="ARBA" id="ARBA00022827"/>
    </source>
</evidence>
<evidence type="ECO:0000313" key="10">
    <source>
        <dbReference type="Proteomes" id="UP000537188"/>
    </source>
</evidence>
<evidence type="ECO:0000256" key="6">
    <source>
        <dbReference type="ARBA" id="ARBA00024806"/>
    </source>
</evidence>
<keyword evidence="5" id="KW-0274">FAD</keyword>
<sequence length="501" mass="54545">MKQQSAVDVLICGAGAAGLTLAIELARRGVSFRLIEKAPSPFHGSRGKGIQPRTQEIFEDLGILDRIIATGGVYPPERRYNADGSHTDAKVVEQSEPTPAEPYQQPLMLAQFLTEGLMRDRLQELGHRPEFGCELVGFEQDSQGVTAHLVGHDGEHSVHARWLVGADGGRSVVRRTLDIGFPGQTLGVRAIVADVAMTGLSRDYWHRFSNECMTAQIAICPLAGTELFQVQAPIPLDAEVDLSAEGLMTMVAQRTGRQDIHIQSVSWASAYTMNARLADHYRVGQVFLIGDAAHIHPPTGGQGLNTSVQDAYNLGWKLAAVIAGAPDALLDTYEEERRPVAASMLGLSTKLLDGMKNGDMRRGREVHQLDIGYPHSSLALQPAERDGRLLAGDRAPDATVRDAAGHSSRLFKLFQGAHWTLLGYEVERGSLKPAAGLHIHRFGPGGDRVDDQRQFKDAYNLAPGEWVLVRPDGYVGAIITHDDLEALHRYLAQVGLSAETF</sequence>
<comment type="similarity">
    <text evidence="2">Belongs to the PheA/TfdB FAD monooxygenase family.</text>
</comment>
<dbReference type="Pfam" id="PF01494">
    <property type="entry name" value="FAD_binding_3"/>
    <property type="match status" value="1"/>
</dbReference>
<comment type="function">
    <text evidence="6">Serves to protect the cell against DNA damage by alkyl hydroperoxides. It can use either NADH or NADPH as electron donor for direct reduction of redox dyes or of alkyl hydroperoxides when combined with the AhpC protein.</text>
</comment>
<evidence type="ECO:0000256" key="3">
    <source>
        <dbReference type="ARBA" id="ARBA00020059"/>
    </source>
</evidence>
<dbReference type="NCBIfam" id="NF004832">
    <property type="entry name" value="PRK06184.1"/>
    <property type="match status" value="1"/>
</dbReference>
<evidence type="ECO:0000256" key="7">
    <source>
        <dbReference type="SAM" id="MobiDB-lite"/>
    </source>
</evidence>
<feature type="domain" description="FAD-binding" evidence="8">
    <location>
        <begin position="7"/>
        <end position="345"/>
    </location>
</feature>
<dbReference type="Proteomes" id="UP000537188">
    <property type="component" value="Unassembled WGS sequence"/>
</dbReference>